<proteinExistence type="predicted"/>
<gene>
    <name evidence="1" type="ORF">ACFQ21_21195</name>
</gene>
<name>A0ABW3K745_9BACT</name>
<evidence type="ECO:0008006" key="3">
    <source>
        <dbReference type="Google" id="ProtNLM"/>
    </source>
</evidence>
<evidence type="ECO:0000313" key="1">
    <source>
        <dbReference type="EMBL" id="MFD1001855.1"/>
    </source>
</evidence>
<protein>
    <recommendedName>
        <fullName evidence="3">DUF2383 domain-containing protein</fullName>
    </recommendedName>
</protein>
<organism evidence="1 2">
    <name type="scientific">Ohtaekwangia kribbensis</name>
    <dbReference type="NCBI Taxonomy" id="688913"/>
    <lineage>
        <taxon>Bacteria</taxon>
        <taxon>Pseudomonadati</taxon>
        <taxon>Bacteroidota</taxon>
        <taxon>Cytophagia</taxon>
        <taxon>Cytophagales</taxon>
        <taxon>Fulvivirgaceae</taxon>
        <taxon>Ohtaekwangia</taxon>
    </lineage>
</organism>
<dbReference type="RefSeq" id="WP_377582330.1">
    <property type="nucleotide sequence ID" value="NZ_JBHTKA010000008.1"/>
</dbReference>
<comment type="caution">
    <text evidence="1">The sequence shown here is derived from an EMBL/GenBank/DDBJ whole genome shotgun (WGS) entry which is preliminary data.</text>
</comment>
<dbReference type="Gene3D" id="1.20.1260.10">
    <property type="match status" value="1"/>
</dbReference>
<dbReference type="Proteomes" id="UP001597112">
    <property type="component" value="Unassembled WGS sequence"/>
</dbReference>
<keyword evidence="2" id="KW-1185">Reference proteome</keyword>
<dbReference type="InterPro" id="IPR012347">
    <property type="entry name" value="Ferritin-like"/>
</dbReference>
<accession>A0ABW3K745</accession>
<sequence>MAYKVWQGIVLFEVEGRNWIMKNAGYIQYLNKLIRLNYDRIACYELAIYLLNQLKLSLNAATFLAMHVQQSRKNIRELVNELGTHQPVGTLLHGCTSFVGKTFLIWMHFRSIFSAKPVDSIVSCCKAMDEMVINGCNQVINTAKTISDDTRQRLLDHRIALESSHASLNTYRSITNTYAY</sequence>
<dbReference type="EMBL" id="JBHTKA010000008">
    <property type="protein sequence ID" value="MFD1001855.1"/>
    <property type="molecule type" value="Genomic_DNA"/>
</dbReference>
<reference evidence="2" key="1">
    <citation type="journal article" date="2019" name="Int. J. Syst. Evol. Microbiol.">
        <title>The Global Catalogue of Microorganisms (GCM) 10K type strain sequencing project: providing services to taxonomists for standard genome sequencing and annotation.</title>
        <authorList>
            <consortium name="The Broad Institute Genomics Platform"/>
            <consortium name="The Broad Institute Genome Sequencing Center for Infectious Disease"/>
            <person name="Wu L."/>
            <person name="Ma J."/>
        </authorList>
    </citation>
    <scope>NUCLEOTIDE SEQUENCE [LARGE SCALE GENOMIC DNA]</scope>
    <source>
        <strain evidence="2">CCUG 58938</strain>
    </source>
</reference>
<evidence type="ECO:0000313" key="2">
    <source>
        <dbReference type="Proteomes" id="UP001597112"/>
    </source>
</evidence>